<dbReference type="OrthoDB" id="245563at2759"/>
<keyword evidence="2" id="KW-1185">Reference proteome</keyword>
<dbReference type="GeneID" id="81366778"/>
<protein>
    <submittedName>
        <fullName evidence="1">Uncharacterized protein</fullName>
    </submittedName>
</protein>
<name>A0A9W9W4H0_9EURO</name>
<comment type="caution">
    <text evidence="1">The sequence shown here is derived from an EMBL/GenBank/DDBJ whole genome shotgun (WGS) entry which is preliminary data.</text>
</comment>
<sequence length="180" mass="20343">MSSTNKPEILLLSLSYIDFFDETYASLLNRLLEVFHVKRVKNATAALRELSNSTFKVIIITDEGLTEPANREVLAKVKTYIEGGGLAIVGLHFPNFITLDRMDGFFKEFDLPWKRGDYRRTIFQFVPSSIFPTSLNLASVPEPYSMKVVHIANARTQEKIFVPTPGALTQIRVFPTGPCR</sequence>
<accession>A0A9W9W4H0</accession>
<organism evidence="1 2">
    <name type="scientific">Penicillium cosmopolitanum</name>
    <dbReference type="NCBI Taxonomy" id="1131564"/>
    <lineage>
        <taxon>Eukaryota</taxon>
        <taxon>Fungi</taxon>
        <taxon>Dikarya</taxon>
        <taxon>Ascomycota</taxon>
        <taxon>Pezizomycotina</taxon>
        <taxon>Eurotiomycetes</taxon>
        <taxon>Eurotiomycetidae</taxon>
        <taxon>Eurotiales</taxon>
        <taxon>Aspergillaceae</taxon>
        <taxon>Penicillium</taxon>
    </lineage>
</organism>
<evidence type="ECO:0000313" key="2">
    <source>
        <dbReference type="Proteomes" id="UP001147747"/>
    </source>
</evidence>
<dbReference type="RefSeq" id="XP_056490532.1">
    <property type="nucleotide sequence ID" value="XM_056627798.1"/>
</dbReference>
<gene>
    <name evidence="1" type="ORF">N7509_003161</name>
</gene>
<dbReference type="Proteomes" id="UP001147747">
    <property type="component" value="Unassembled WGS sequence"/>
</dbReference>
<dbReference type="AlphaFoldDB" id="A0A9W9W4H0"/>
<evidence type="ECO:0000313" key="1">
    <source>
        <dbReference type="EMBL" id="KAJ5403290.1"/>
    </source>
</evidence>
<dbReference type="EMBL" id="JAPZBU010000005">
    <property type="protein sequence ID" value="KAJ5403290.1"/>
    <property type="molecule type" value="Genomic_DNA"/>
</dbReference>
<proteinExistence type="predicted"/>
<reference evidence="1" key="1">
    <citation type="submission" date="2022-12" db="EMBL/GenBank/DDBJ databases">
        <authorList>
            <person name="Petersen C."/>
        </authorList>
    </citation>
    <scope>NUCLEOTIDE SEQUENCE</scope>
    <source>
        <strain evidence="1">IBT 29677</strain>
    </source>
</reference>
<reference evidence="1" key="2">
    <citation type="journal article" date="2023" name="IMA Fungus">
        <title>Comparative genomic study of the Penicillium genus elucidates a diverse pangenome and 15 lateral gene transfer events.</title>
        <authorList>
            <person name="Petersen C."/>
            <person name="Sorensen T."/>
            <person name="Nielsen M.R."/>
            <person name="Sondergaard T.E."/>
            <person name="Sorensen J.L."/>
            <person name="Fitzpatrick D.A."/>
            <person name="Frisvad J.C."/>
            <person name="Nielsen K.L."/>
        </authorList>
    </citation>
    <scope>NUCLEOTIDE SEQUENCE</scope>
    <source>
        <strain evidence="1">IBT 29677</strain>
    </source>
</reference>